<name>A0ABR0PQU7_GOSAR</name>
<comment type="similarity">
    <text evidence="1">Belongs to the peptidase C14B family.</text>
</comment>
<dbReference type="PANTHER" id="PTHR48104">
    <property type="entry name" value="METACASPASE-4"/>
    <property type="match status" value="1"/>
</dbReference>
<comment type="caution">
    <text evidence="2">The sequence shown here is derived from an EMBL/GenBank/DDBJ whole genome shotgun (WGS) entry which is preliminary data.</text>
</comment>
<proteinExistence type="inferred from homology"/>
<reference evidence="2 3" key="1">
    <citation type="submission" date="2023-03" db="EMBL/GenBank/DDBJ databases">
        <title>WGS of Gossypium arboreum.</title>
        <authorList>
            <person name="Yu D."/>
        </authorList>
    </citation>
    <scope>NUCLEOTIDE SEQUENCE [LARGE SCALE GENOMIC DNA]</scope>
    <source>
        <tissue evidence="2">Leaf</tissue>
    </source>
</reference>
<dbReference type="Proteomes" id="UP001358586">
    <property type="component" value="Chromosome 6"/>
</dbReference>
<evidence type="ECO:0000313" key="3">
    <source>
        <dbReference type="Proteomes" id="UP001358586"/>
    </source>
</evidence>
<accession>A0ABR0PQU7</accession>
<dbReference type="InterPro" id="IPR050452">
    <property type="entry name" value="Metacaspase"/>
</dbReference>
<evidence type="ECO:0008006" key="4">
    <source>
        <dbReference type="Google" id="ProtNLM"/>
    </source>
</evidence>
<evidence type="ECO:0000256" key="1">
    <source>
        <dbReference type="ARBA" id="ARBA00009005"/>
    </source>
</evidence>
<keyword evidence="3" id="KW-1185">Reference proteome</keyword>
<sequence>MVSADVDFRHFVNRLLDGASFTILSDLCHSGGLIENEKKQFGAEHMTTPVNPNKPKPSNVKAKGIPFDEIHDAIVIAAGLLHGEVNISQKIYEIFGKDVSLKFHPHYVYGFMVLDPLKEEDAILLIVNVLNQHMGASISNRQLMADAAKILKDNGFKQNPCLYCSDENTSTPFLGGFA</sequence>
<evidence type="ECO:0000313" key="2">
    <source>
        <dbReference type="EMBL" id="KAK5826629.1"/>
    </source>
</evidence>
<gene>
    <name evidence="2" type="ORF">PVK06_021555</name>
</gene>
<protein>
    <recommendedName>
        <fullName evidence="4">Metacaspase-9-like</fullName>
    </recommendedName>
</protein>
<dbReference type="EMBL" id="JARKNE010000006">
    <property type="protein sequence ID" value="KAK5826629.1"/>
    <property type="molecule type" value="Genomic_DNA"/>
</dbReference>
<organism evidence="2 3">
    <name type="scientific">Gossypium arboreum</name>
    <name type="common">Tree cotton</name>
    <name type="synonym">Gossypium nanking</name>
    <dbReference type="NCBI Taxonomy" id="29729"/>
    <lineage>
        <taxon>Eukaryota</taxon>
        <taxon>Viridiplantae</taxon>
        <taxon>Streptophyta</taxon>
        <taxon>Embryophyta</taxon>
        <taxon>Tracheophyta</taxon>
        <taxon>Spermatophyta</taxon>
        <taxon>Magnoliopsida</taxon>
        <taxon>eudicotyledons</taxon>
        <taxon>Gunneridae</taxon>
        <taxon>Pentapetalae</taxon>
        <taxon>rosids</taxon>
        <taxon>malvids</taxon>
        <taxon>Malvales</taxon>
        <taxon>Malvaceae</taxon>
        <taxon>Malvoideae</taxon>
        <taxon>Gossypium</taxon>
    </lineage>
</organism>
<dbReference type="PANTHER" id="PTHR48104:SF7">
    <property type="entry name" value="METACASPASE-9"/>
    <property type="match status" value="1"/>
</dbReference>